<accession>A0A2V1D6U0</accession>
<dbReference type="Pfam" id="PF14310">
    <property type="entry name" value="Fn3-like"/>
    <property type="match status" value="1"/>
</dbReference>
<dbReference type="InterPro" id="IPR017853">
    <property type="entry name" value="GH"/>
</dbReference>
<dbReference type="Gene3D" id="3.40.50.1700">
    <property type="entry name" value="Glycoside hydrolase family 3 C-terminal domain"/>
    <property type="match status" value="1"/>
</dbReference>
<organism evidence="12 13">
    <name type="scientific">Periconia macrospinosa</name>
    <dbReference type="NCBI Taxonomy" id="97972"/>
    <lineage>
        <taxon>Eukaryota</taxon>
        <taxon>Fungi</taxon>
        <taxon>Dikarya</taxon>
        <taxon>Ascomycota</taxon>
        <taxon>Pezizomycotina</taxon>
        <taxon>Dothideomycetes</taxon>
        <taxon>Pleosporomycetidae</taxon>
        <taxon>Pleosporales</taxon>
        <taxon>Massarineae</taxon>
        <taxon>Periconiaceae</taxon>
        <taxon>Periconia</taxon>
    </lineage>
</organism>
<proteinExistence type="inferred from homology"/>
<dbReference type="InterPro" id="IPR036881">
    <property type="entry name" value="Glyco_hydro_3_C_sf"/>
</dbReference>
<name>A0A2V1D6U0_9PLEO</name>
<dbReference type="InterPro" id="IPR013783">
    <property type="entry name" value="Ig-like_fold"/>
</dbReference>
<evidence type="ECO:0000313" key="12">
    <source>
        <dbReference type="EMBL" id="PVH93847.1"/>
    </source>
</evidence>
<evidence type="ECO:0000256" key="4">
    <source>
        <dbReference type="ARBA" id="ARBA00022729"/>
    </source>
</evidence>
<feature type="domain" description="Fibronectin type III-like" evidence="11">
    <location>
        <begin position="707"/>
        <end position="776"/>
    </location>
</feature>
<dbReference type="InterPro" id="IPR051915">
    <property type="entry name" value="Cellulose_Degrad_GH3"/>
</dbReference>
<protein>
    <recommendedName>
        <fullName evidence="3">beta-glucosidase</fullName>
        <ecNumber evidence="3">3.2.1.21</ecNumber>
    </recommendedName>
</protein>
<evidence type="ECO:0000256" key="2">
    <source>
        <dbReference type="ARBA" id="ARBA00005336"/>
    </source>
</evidence>
<sequence>MVSSIAKALLSVLLIITTPVTSYDLVRRQNAANGTYKNPNAPVSARVEDLLSRMTIQEKTAQLVQGDFGNWINTTTNAFNASGLAWNMANRAGQFYVGFPVPQSWIAEGVRKAQEYLVYNTTLGIPAFVQTEGIHGLLIGNATIFNSPIAHACSWDPDMIEEMAVITAKESKAIGVNQLFAPVADLARELRFGRVEETYGEDPFLVGELAYAYVKGVQEEGVSATVKHFAGFSAPEQGLNTGPVHAGPRELRTTWLPSFKRAIIDAGAYSIMGSYNSYDGVPTIADHHLMTEILREEWGYQYWLTSDAGATDRLCCAFKMCACKPIDSEAVTLYALPAGNDVEMGGGSYNFENIPKLVEEGKLDIEVVNTAVARQLRAKFEMGLFENPFPPAWANGTNGTSDVIHTSEAVAFARKLDAESIVLLENHDNILPLKKDTNIAVIGPMADFINFGDYVVYRSQYNPTNVSPLQGIRNATSGKVTYAKGCERWSSDESGFPEAVAVAQSADVAVVLVGTWSRDQQELWQGLNATTGEHVDVHDLKLVGAMGPLVKAVIDTGKPTIVVFQSGKPITEPWISNSSAALIQQFYPGEQGGNALADVLFGNVNPSGKLSVSVPHDVGALPVFYDYLNSGRGDDTDIGAILPNGTLHFGHRYVLDSPQPLYEFGYGLSYSNFTYSNVSVSQTTASPADTITASVSITNTSPTDGKEVVQFYVQDVIASVAVPNIQLKAFKKVLVKAGETVNVQVDLKVGDWGLWDMKMKYVVEKGEFVVWAGTSSADLRGNVTVVVS</sequence>
<keyword evidence="7" id="KW-0119">Carbohydrate metabolism</keyword>
<dbReference type="Gene3D" id="2.60.40.10">
    <property type="entry name" value="Immunoglobulins"/>
    <property type="match status" value="1"/>
</dbReference>
<keyword evidence="8" id="KW-0326">Glycosidase</keyword>
<comment type="similarity">
    <text evidence="2">Belongs to the glycosyl hydrolase 3 family.</text>
</comment>
<dbReference type="SUPFAM" id="SSF51445">
    <property type="entry name" value="(Trans)glycosidases"/>
    <property type="match status" value="1"/>
</dbReference>
<evidence type="ECO:0000256" key="6">
    <source>
        <dbReference type="ARBA" id="ARBA00023180"/>
    </source>
</evidence>
<dbReference type="STRING" id="97972.A0A2V1D6U0"/>
<dbReference type="InterPro" id="IPR002772">
    <property type="entry name" value="Glyco_hydro_3_C"/>
</dbReference>
<evidence type="ECO:0000256" key="8">
    <source>
        <dbReference type="ARBA" id="ARBA00023295"/>
    </source>
</evidence>
<dbReference type="FunFam" id="2.60.40.10:FF:000495">
    <property type="entry name" value="Periplasmic beta-glucosidase"/>
    <property type="match status" value="1"/>
</dbReference>
<dbReference type="Pfam" id="PF00933">
    <property type="entry name" value="Glyco_hydro_3"/>
    <property type="match status" value="1"/>
</dbReference>
<dbReference type="OrthoDB" id="2123594at2759"/>
<feature type="signal peptide" evidence="10">
    <location>
        <begin position="1"/>
        <end position="22"/>
    </location>
</feature>
<keyword evidence="6" id="KW-0325">Glycoprotein</keyword>
<dbReference type="PANTHER" id="PTHR30620">
    <property type="entry name" value="PERIPLASMIC BETA-GLUCOSIDASE-RELATED"/>
    <property type="match status" value="1"/>
</dbReference>
<dbReference type="InterPro" id="IPR026891">
    <property type="entry name" value="Fn3-like"/>
</dbReference>
<dbReference type="SMART" id="SM01217">
    <property type="entry name" value="Fn3_like"/>
    <property type="match status" value="1"/>
</dbReference>
<dbReference type="PANTHER" id="PTHR30620:SF117">
    <property type="entry name" value="BETA-1,4-XYLOSIDASE (EUROFUNG)"/>
    <property type="match status" value="1"/>
</dbReference>
<dbReference type="Proteomes" id="UP000244855">
    <property type="component" value="Unassembled WGS sequence"/>
</dbReference>
<evidence type="ECO:0000256" key="1">
    <source>
        <dbReference type="ARBA" id="ARBA00000448"/>
    </source>
</evidence>
<evidence type="ECO:0000259" key="11">
    <source>
        <dbReference type="SMART" id="SM01217"/>
    </source>
</evidence>
<dbReference type="PRINTS" id="PR00133">
    <property type="entry name" value="GLHYDRLASE3"/>
</dbReference>
<feature type="chain" id="PRO_5015960376" description="beta-glucosidase" evidence="10">
    <location>
        <begin position="23"/>
        <end position="788"/>
    </location>
</feature>
<comment type="catalytic activity">
    <reaction evidence="1">
        <text>Hydrolysis of terminal, non-reducing beta-D-glucosyl residues with release of beta-D-glucose.</text>
        <dbReference type="EC" id="3.2.1.21"/>
    </reaction>
</comment>
<gene>
    <name evidence="12" type="ORF">DM02DRAFT_603408</name>
</gene>
<dbReference type="InterPro" id="IPR036962">
    <property type="entry name" value="Glyco_hydro_3_N_sf"/>
</dbReference>
<evidence type="ECO:0000313" key="13">
    <source>
        <dbReference type="Proteomes" id="UP000244855"/>
    </source>
</evidence>
<evidence type="ECO:0000256" key="9">
    <source>
        <dbReference type="ARBA" id="ARBA00023326"/>
    </source>
</evidence>
<dbReference type="EMBL" id="KZ805564">
    <property type="protein sequence ID" value="PVH93847.1"/>
    <property type="molecule type" value="Genomic_DNA"/>
</dbReference>
<dbReference type="Pfam" id="PF01915">
    <property type="entry name" value="Glyco_hydro_3_C"/>
    <property type="match status" value="1"/>
</dbReference>
<keyword evidence="4 10" id="KW-0732">Signal</keyword>
<dbReference type="GO" id="GO:0008422">
    <property type="term" value="F:beta-glucosidase activity"/>
    <property type="evidence" value="ECO:0007669"/>
    <property type="project" value="UniProtKB-EC"/>
</dbReference>
<evidence type="ECO:0000256" key="7">
    <source>
        <dbReference type="ARBA" id="ARBA00023277"/>
    </source>
</evidence>
<dbReference type="AlphaFoldDB" id="A0A2V1D6U0"/>
<keyword evidence="9" id="KW-0624">Polysaccharide degradation</keyword>
<dbReference type="InterPro" id="IPR001764">
    <property type="entry name" value="Glyco_hydro_3_N"/>
</dbReference>
<keyword evidence="13" id="KW-1185">Reference proteome</keyword>
<reference evidence="12 13" key="1">
    <citation type="journal article" date="2018" name="Sci. Rep.">
        <title>Comparative genomics provides insights into the lifestyle and reveals functional heterogeneity of dark septate endophytic fungi.</title>
        <authorList>
            <person name="Knapp D.G."/>
            <person name="Nemeth J.B."/>
            <person name="Barry K."/>
            <person name="Hainaut M."/>
            <person name="Henrissat B."/>
            <person name="Johnson J."/>
            <person name="Kuo A."/>
            <person name="Lim J.H.P."/>
            <person name="Lipzen A."/>
            <person name="Nolan M."/>
            <person name="Ohm R.A."/>
            <person name="Tamas L."/>
            <person name="Grigoriev I.V."/>
            <person name="Spatafora J.W."/>
            <person name="Nagy L.G."/>
            <person name="Kovacs G.M."/>
        </authorList>
    </citation>
    <scope>NUCLEOTIDE SEQUENCE [LARGE SCALE GENOMIC DNA]</scope>
    <source>
        <strain evidence="12 13">DSE2036</strain>
    </source>
</reference>
<evidence type="ECO:0000256" key="10">
    <source>
        <dbReference type="SAM" id="SignalP"/>
    </source>
</evidence>
<dbReference type="GO" id="GO:0009251">
    <property type="term" value="P:glucan catabolic process"/>
    <property type="evidence" value="ECO:0007669"/>
    <property type="project" value="TreeGrafter"/>
</dbReference>
<dbReference type="FunFam" id="3.20.20.300:FF:000007">
    <property type="entry name" value="Lysosomal beta glucosidase"/>
    <property type="match status" value="1"/>
</dbReference>
<evidence type="ECO:0000256" key="5">
    <source>
        <dbReference type="ARBA" id="ARBA00022801"/>
    </source>
</evidence>
<evidence type="ECO:0000256" key="3">
    <source>
        <dbReference type="ARBA" id="ARBA00012744"/>
    </source>
</evidence>
<dbReference type="EC" id="3.2.1.21" evidence="3"/>
<dbReference type="FunFam" id="3.40.50.1700:FF:000009">
    <property type="entry name" value="Periplasmic beta-glucosidase"/>
    <property type="match status" value="1"/>
</dbReference>
<dbReference type="Gene3D" id="3.20.20.300">
    <property type="entry name" value="Glycoside hydrolase, family 3, N-terminal domain"/>
    <property type="match status" value="1"/>
</dbReference>
<keyword evidence="5 12" id="KW-0378">Hydrolase</keyword>
<dbReference type="SUPFAM" id="SSF52279">
    <property type="entry name" value="Beta-D-glucan exohydrolase, C-terminal domain"/>
    <property type="match status" value="1"/>
</dbReference>